<organism evidence="1 2">
    <name type="scientific">Rotaria magnacalcarata</name>
    <dbReference type="NCBI Taxonomy" id="392030"/>
    <lineage>
        <taxon>Eukaryota</taxon>
        <taxon>Metazoa</taxon>
        <taxon>Spiralia</taxon>
        <taxon>Gnathifera</taxon>
        <taxon>Rotifera</taxon>
        <taxon>Eurotatoria</taxon>
        <taxon>Bdelloidea</taxon>
        <taxon>Philodinida</taxon>
        <taxon>Philodinidae</taxon>
        <taxon>Rotaria</taxon>
    </lineage>
</organism>
<reference evidence="1" key="1">
    <citation type="submission" date="2021-02" db="EMBL/GenBank/DDBJ databases">
        <authorList>
            <person name="Nowell W R."/>
        </authorList>
    </citation>
    <scope>NUCLEOTIDE SEQUENCE</scope>
</reference>
<comment type="caution">
    <text evidence="1">The sequence shown here is derived from an EMBL/GenBank/DDBJ whole genome shotgun (WGS) entry which is preliminary data.</text>
</comment>
<dbReference type="AlphaFoldDB" id="A0A8S3JVN4"/>
<accession>A0A8S3JVN4</accession>
<name>A0A8S3JVN4_9BILA</name>
<feature type="non-terminal residue" evidence="1">
    <location>
        <position position="43"/>
    </location>
</feature>
<evidence type="ECO:0000313" key="1">
    <source>
        <dbReference type="EMBL" id="CAF5222305.1"/>
    </source>
</evidence>
<gene>
    <name evidence="1" type="ORF">SMN809_LOCUS82778</name>
</gene>
<evidence type="ECO:0000313" key="2">
    <source>
        <dbReference type="Proteomes" id="UP000676336"/>
    </source>
</evidence>
<proteinExistence type="predicted"/>
<dbReference type="Proteomes" id="UP000676336">
    <property type="component" value="Unassembled WGS sequence"/>
</dbReference>
<sequence>MSWYHATLATPDRRTSRIIATCKRFSRRLSTGIFRVVSRKNTS</sequence>
<dbReference type="EMBL" id="CAJOBI010352965">
    <property type="protein sequence ID" value="CAF5222305.1"/>
    <property type="molecule type" value="Genomic_DNA"/>
</dbReference>
<protein>
    <submittedName>
        <fullName evidence="1">Uncharacterized protein</fullName>
    </submittedName>
</protein>